<feature type="transmembrane region" description="Helical" evidence="2">
    <location>
        <begin position="145"/>
        <end position="165"/>
    </location>
</feature>
<evidence type="ECO:0000256" key="1">
    <source>
        <dbReference type="SAM" id="MobiDB-lite"/>
    </source>
</evidence>
<comment type="caution">
    <text evidence="3">The sequence shown here is derived from an EMBL/GenBank/DDBJ whole genome shotgun (WGS) entry which is preliminary data.</text>
</comment>
<keyword evidence="2" id="KW-1133">Transmembrane helix</keyword>
<proteinExistence type="predicted"/>
<dbReference type="Proteomes" id="UP000238356">
    <property type="component" value="Unassembled WGS sequence"/>
</dbReference>
<dbReference type="RefSeq" id="WP_064908172.1">
    <property type="nucleotide sequence ID" value="NZ_JAUJFK010000003.1"/>
</dbReference>
<name>A0A2S6A833_9NOCA</name>
<feature type="transmembrane region" description="Helical" evidence="2">
    <location>
        <begin position="20"/>
        <end position="40"/>
    </location>
</feature>
<dbReference type="EMBL" id="PSZD01000006">
    <property type="protein sequence ID" value="PPJ29180.1"/>
    <property type="molecule type" value="Genomic_DNA"/>
</dbReference>
<sequence length="208" mass="21807">MTSRGAAAASPAPRELRAALGIVAAVLVVSIIGGGVWAMLAPTEKVFVVEPGSGMALTGESAHRFDAVAIFGCVGFVAGLLTAAAVWRWRVMRGPIMLASLLIGSLAGAWVMSWFGEQVARWIHPRSHNPPVHTVVELAPTVEGWTALLLQPLIAGLVILLLSALSTSEDLGSGRGDTAEPAPHTPLSEVTYGPYHRPGSYQNADSQR</sequence>
<evidence type="ECO:0000256" key="2">
    <source>
        <dbReference type="SAM" id="Phobius"/>
    </source>
</evidence>
<keyword evidence="2" id="KW-0472">Membrane</keyword>
<dbReference type="Pfam" id="PF10821">
    <property type="entry name" value="DUF2567"/>
    <property type="match status" value="1"/>
</dbReference>
<dbReference type="InterPro" id="IPR021213">
    <property type="entry name" value="DUF2567"/>
</dbReference>
<keyword evidence="2" id="KW-0812">Transmembrane</keyword>
<keyword evidence="4" id="KW-1185">Reference proteome</keyword>
<feature type="transmembrane region" description="Helical" evidence="2">
    <location>
        <begin position="67"/>
        <end position="89"/>
    </location>
</feature>
<evidence type="ECO:0000313" key="4">
    <source>
        <dbReference type="Proteomes" id="UP000238356"/>
    </source>
</evidence>
<feature type="region of interest" description="Disordered" evidence="1">
    <location>
        <begin position="172"/>
        <end position="208"/>
    </location>
</feature>
<evidence type="ECO:0000313" key="3">
    <source>
        <dbReference type="EMBL" id="PPJ29180.1"/>
    </source>
</evidence>
<accession>A0A2S6A833</accession>
<dbReference type="AlphaFoldDB" id="A0A2S6A833"/>
<feature type="transmembrane region" description="Helical" evidence="2">
    <location>
        <begin position="96"/>
        <end position="115"/>
    </location>
</feature>
<reference evidence="3 4" key="1">
    <citation type="submission" date="2018-02" db="EMBL/GenBank/DDBJ databases">
        <title>8 Nocardia nova and 1 Nocardia cyriacigeorgica strain used for evolution to TMP-SMX.</title>
        <authorList>
            <person name="Mehta H."/>
            <person name="Weng J."/>
            <person name="Shamoo Y."/>
        </authorList>
    </citation>
    <scope>NUCLEOTIDE SEQUENCE [LARGE SCALE GENOMIC DNA]</scope>
    <source>
        <strain evidence="3 4">BAA2227</strain>
    </source>
</reference>
<protein>
    <submittedName>
        <fullName evidence="3">DUF2567 domain-containing protein</fullName>
    </submittedName>
</protein>
<organism evidence="3 4">
    <name type="scientific">Nocardia nova</name>
    <dbReference type="NCBI Taxonomy" id="37330"/>
    <lineage>
        <taxon>Bacteria</taxon>
        <taxon>Bacillati</taxon>
        <taxon>Actinomycetota</taxon>
        <taxon>Actinomycetes</taxon>
        <taxon>Mycobacteriales</taxon>
        <taxon>Nocardiaceae</taxon>
        <taxon>Nocardia</taxon>
    </lineage>
</organism>
<gene>
    <name evidence="3" type="ORF">C5F51_12015</name>
</gene>